<evidence type="ECO:0000313" key="3">
    <source>
        <dbReference type="Proteomes" id="UP000188604"/>
    </source>
</evidence>
<accession>A0A1U9KN61</accession>
<evidence type="ECO:0000256" key="1">
    <source>
        <dbReference type="SAM" id="Phobius"/>
    </source>
</evidence>
<feature type="transmembrane region" description="Helical" evidence="1">
    <location>
        <begin position="28"/>
        <end position="61"/>
    </location>
</feature>
<sequence>MSEILFCVMREPVTVICSLPLPAEPDAAAFAITALFALLRLLIVVVAVVLGAGLVAAGVVVAGMAEFAFRTGFFVFACVV</sequence>
<name>A0A1U9KN61_9PROT</name>
<dbReference type="KEGG" id="nch:A0U93_03935"/>
<keyword evidence="1" id="KW-0812">Transmembrane</keyword>
<proteinExistence type="predicted"/>
<dbReference type="Proteomes" id="UP000188604">
    <property type="component" value="Chromosome"/>
</dbReference>
<evidence type="ECO:0000313" key="2">
    <source>
        <dbReference type="EMBL" id="AQS87232.1"/>
    </source>
</evidence>
<keyword evidence="3" id="KW-1185">Reference proteome</keyword>
<reference evidence="2 3" key="1">
    <citation type="submission" date="2016-03" db="EMBL/GenBank/DDBJ databases">
        <title>Acetic acid bacteria sequencing.</title>
        <authorList>
            <person name="Brandt J."/>
            <person name="Jakob F."/>
            <person name="Vogel R.F."/>
        </authorList>
    </citation>
    <scope>NUCLEOTIDE SEQUENCE [LARGE SCALE GENOMIC DNA]</scope>
    <source>
        <strain evidence="2 3">NBRC 101099</strain>
    </source>
</reference>
<dbReference type="AlphaFoldDB" id="A0A1U9KN61"/>
<keyword evidence="1" id="KW-0472">Membrane</keyword>
<dbReference type="RefSeq" id="WP_169852695.1">
    <property type="nucleotide sequence ID" value="NZ_BJXS01000008.1"/>
</dbReference>
<keyword evidence="1" id="KW-1133">Transmembrane helix</keyword>
<dbReference type="EMBL" id="CP014691">
    <property type="protein sequence ID" value="AQS87232.1"/>
    <property type="molecule type" value="Genomic_DNA"/>
</dbReference>
<organism evidence="2 3">
    <name type="scientific">Neoasaia chiangmaiensis</name>
    <dbReference type="NCBI Taxonomy" id="320497"/>
    <lineage>
        <taxon>Bacteria</taxon>
        <taxon>Pseudomonadati</taxon>
        <taxon>Pseudomonadota</taxon>
        <taxon>Alphaproteobacteria</taxon>
        <taxon>Acetobacterales</taxon>
        <taxon>Acetobacteraceae</taxon>
        <taxon>Neoasaia</taxon>
    </lineage>
</organism>
<protein>
    <submittedName>
        <fullName evidence="2">Uncharacterized protein</fullName>
    </submittedName>
</protein>
<gene>
    <name evidence="2" type="ORF">A0U93_03935</name>
</gene>